<organism evidence="2 3">
    <name type="scientific">Dreissena polymorpha</name>
    <name type="common">Zebra mussel</name>
    <name type="synonym">Mytilus polymorpha</name>
    <dbReference type="NCBI Taxonomy" id="45954"/>
    <lineage>
        <taxon>Eukaryota</taxon>
        <taxon>Metazoa</taxon>
        <taxon>Spiralia</taxon>
        <taxon>Lophotrochozoa</taxon>
        <taxon>Mollusca</taxon>
        <taxon>Bivalvia</taxon>
        <taxon>Autobranchia</taxon>
        <taxon>Heteroconchia</taxon>
        <taxon>Euheterodonta</taxon>
        <taxon>Imparidentia</taxon>
        <taxon>Neoheterodontei</taxon>
        <taxon>Myida</taxon>
        <taxon>Dreissenoidea</taxon>
        <taxon>Dreissenidae</taxon>
        <taxon>Dreissena</taxon>
    </lineage>
</organism>
<keyword evidence="3" id="KW-1185">Reference proteome</keyword>
<feature type="compositionally biased region" description="Polar residues" evidence="1">
    <location>
        <begin position="292"/>
        <end position="305"/>
    </location>
</feature>
<dbReference type="AlphaFoldDB" id="A0A9D4D464"/>
<evidence type="ECO:0000256" key="1">
    <source>
        <dbReference type="SAM" id="MobiDB-lite"/>
    </source>
</evidence>
<dbReference type="EMBL" id="JAIWYP010000011">
    <property type="protein sequence ID" value="KAH3737849.1"/>
    <property type="molecule type" value="Genomic_DNA"/>
</dbReference>
<feature type="region of interest" description="Disordered" evidence="1">
    <location>
        <begin position="284"/>
        <end position="330"/>
    </location>
</feature>
<reference evidence="2" key="1">
    <citation type="journal article" date="2019" name="bioRxiv">
        <title>The Genome of the Zebra Mussel, Dreissena polymorpha: A Resource for Invasive Species Research.</title>
        <authorList>
            <person name="McCartney M.A."/>
            <person name="Auch B."/>
            <person name="Kono T."/>
            <person name="Mallez S."/>
            <person name="Zhang Y."/>
            <person name="Obille A."/>
            <person name="Becker A."/>
            <person name="Abrahante J.E."/>
            <person name="Garbe J."/>
            <person name="Badalamenti J.P."/>
            <person name="Herman A."/>
            <person name="Mangelson H."/>
            <person name="Liachko I."/>
            <person name="Sullivan S."/>
            <person name="Sone E.D."/>
            <person name="Koren S."/>
            <person name="Silverstein K.A.T."/>
            <person name="Beckman K.B."/>
            <person name="Gohl D.M."/>
        </authorList>
    </citation>
    <scope>NUCLEOTIDE SEQUENCE</scope>
    <source>
        <strain evidence="2">Duluth1</strain>
        <tissue evidence="2">Whole animal</tissue>
    </source>
</reference>
<evidence type="ECO:0000313" key="3">
    <source>
        <dbReference type="Proteomes" id="UP000828390"/>
    </source>
</evidence>
<feature type="compositionally biased region" description="Basic and acidic residues" evidence="1">
    <location>
        <begin position="306"/>
        <end position="323"/>
    </location>
</feature>
<comment type="caution">
    <text evidence="2">The sequence shown here is derived from an EMBL/GenBank/DDBJ whole genome shotgun (WGS) entry which is preliminary data.</text>
</comment>
<sequence>MYHTTSSCLINGRNVAHFFDTDLPKILQIMKTDIQSNNKSIGELNEYMKQQILSYLKRRNLERPTPKMSVMYGVDTSDSICEQDSRKEENDSQVVDNDPRIEENAPLVVEQDSRTVENASRVVHNDSQIVENESVPVIEIATKAGDELTEDTETDMEAECVASFDINCATQTDSVGNAILKEMKMINELLLDTKFLLNNFQQEPRLQLSQLRDEIGSVKNTISLANQQSTDKVQTISQSTDKFSKDIKQANDALHRKLQSVHDTIKKITPSTASIVEWLVQNERSKRERATTETPQSEKSNNNGSGHERKEREQSPTEQKLDENTDTVGTTDISDKTLIIGDSILSGINRRGLKKYTH</sequence>
<proteinExistence type="predicted"/>
<name>A0A9D4D464_DREPO</name>
<gene>
    <name evidence="2" type="ORF">DPMN_044446</name>
</gene>
<protein>
    <submittedName>
        <fullName evidence="2">Uncharacterized protein</fullName>
    </submittedName>
</protein>
<accession>A0A9D4D464</accession>
<evidence type="ECO:0000313" key="2">
    <source>
        <dbReference type="EMBL" id="KAH3737849.1"/>
    </source>
</evidence>
<dbReference type="Proteomes" id="UP000828390">
    <property type="component" value="Unassembled WGS sequence"/>
</dbReference>
<reference evidence="2" key="2">
    <citation type="submission" date="2020-11" db="EMBL/GenBank/DDBJ databases">
        <authorList>
            <person name="McCartney M.A."/>
            <person name="Auch B."/>
            <person name="Kono T."/>
            <person name="Mallez S."/>
            <person name="Becker A."/>
            <person name="Gohl D.M."/>
            <person name="Silverstein K.A.T."/>
            <person name="Koren S."/>
            <person name="Bechman K.B."/>
            <person name="Herman A."/>
            <person name="Abrahante J.E."/>
            <person name="Garbe J."/>
        </authorList>
    </citation>
    <scope>NUCLEOTIDE SEQUENCE</scope>
    <source>
        <strain evidence="2">Duluth1</strain>
        <tissue evidence="2">Whole animal</tissue>
    </source>
</reference>